<gene>
    <name evidence="3" type="ORF">Tco_1131909</name>
</gene>
<dbReference type="Proteomes" id="UP001151760">
    <property type="component" value="Unassembled WGS sequence"/>
</dbReference>
<reference evidence="3" key="2">
    <citation type="submission" date="2022-01" db="EMBL/GenBank/DDBJ databases">
        <authorList>
            <person name="Yamashiro T."/>
            <person name="Shiraishi A."/>
            <person name="Satake H."/>
            <person name="Nakayama K."/>
        </authorList>
    </citation>
    <scope>NUCLEOTIDE SEQUENCE</scope>
</reference>
<evidence type="ECO:0000256" key="1">
    <source>
        <dbReference type="SAM" id="MobiDB-lite"/>
    </source>
</evidence>
<comment type="caution">
    <text evidence="3">The sequence shown here is derived from an EMBL/GenBank/DDBJ whole genome shotgun (WGS) entry which is preliminary data.</text>
</comment>
<name>A0ABQ5JDI1_9ASTR</name>
<keyword evidence="4" id="KW-1185">Reference proteome</keyword>
<dbReference type="Pfam" id="PF22936">
    <property type="entry name" value="Pol_BBD"/>
    <property type="match status" value="1"/>
</dbReference>
<evidence type="ECO:0000259" key="2">
    <source>
        <dbReference type="Pfam" id="PF22936"/>
    </source>
</evidence>
<feature type="compositionally biased region" description="Basic and acidic residues" evidence="1">
    <location>
        <begin position="123"/>
        <end position="137"/>
    </location>
</feature>
<proteinExistence type="predicted"/>
<evidence type="ECO:0000313" key="3">
    <source>
        <dbReference type="EMBL" id="GJU09513.1"/>
    </source>
</evidence>
<organism evidence="3 4">
    <name type="scientific">Tanacetum coccineum</name>
    <dbReference type="NCBI Taxonomy" id="301880"/>
    <lineage>
        <taxon>Eukaryota</taxon>
        <taxon>Viridiplantae</taxon>
        <taxon>Streptophyta</taxon>
        <taxon>Embryophyta</taxon>
        <taxon>Tracheophyta</taxon>
        <taxon>Spermatophyta</taxon>
        <taxon>Magnoliopsida</taxon>
        <taxon>eudicotyledons</taxon>
        <taxon>Gunneridae</taxon>
        <taxon>Pentapetalae</taxon>
        <taxon>asterids</taxon>
        <taxon>campanulids</taxon>
        <taxon>Asterales</taxon>
        <taxon>Asteraceae</taxon>
        <taxon>Asteroideae</taxon>
        <taxon>Anthemideae</taxon>
        <taxon>Anthemidinae</taxon>
        <taxon>Tanacetum</taxon>
    </lineage>
</organism>
<feature type="domain" description="Retrovirus-related Pol polyprotein from transposon TNT 1-94-like beta-barrel" evidence="2">
    <location>
        <begin position="58"/>
        <end position="104"/>
    </location>
</feature>
<evidence type="ECO:0000313" key="4">
    <source>
        <dbReference type="Proteomes" id="UP001151760"/>
    </source>
</evidence>
<reference evidence="3" key="1">
    <citation type="journal article" date="2022" name="Int. J. Mol. Sci.">
        <title>Draft Genome of Tanacetum Coccineum: Genomic Comparison of Closely Related Tanacetum-Family Plants.</title>
        <authorList>
            <person name="Yamashiro T."/>
            <person name="Shiraishi A."/>
            <person name="Nakayama K."/>
            <person name="Satake H."/>
        </authorList>
    </citation>
    <scope>NUCLEOTIDE SEQUENCE</scope>
</reference>
<accession>A0ABQ5JDI1</accession>
<protein>
    <recommendedName>
        <fullName evidence="2">Retrovirus-related Pol polyprotein from transposon TNT 1-94-like beta-barrel domain-containing protein</fullName>
    </recommendedName>
</protein>
<feature type="region of interest" description="Disordered" evidence="1">
    <location>
        <begin position="123"/>
        <end position="144"/>
    </location>
</feature>
<dbReference type="EMBL" id="BQNB010021734">
    <property type="protein sequence ID" value="GJU09513.1"/>
    <property type="molecule type" value="Genomic_DNA"/>
</dbReference>
<dbReference type="InterPro" id="IPR054722">
    <property type="entry name" value="PolX-like_BBD"/>
</dbReference>
<sequence>MMATCDDWEELEWKKFYSMGDIGVCRIQVSVGLGPQKKLIFLSNMQGNPQMDLQDQGVIDSGCSRHMTGNMSYLTDYEDIDEGYVAFGGNLKGRKITGQRKINLMLIPTPICVKSSKELSMKLKDSNHSGNDERESSTNEVNATDAKTSIELSLDLNMPELEGYSIFKDDEDVSVEADMNNLHTTIQVKTYFYYIKKS</sequence>